<dbReference type="Proteomes" id="UP001054252">
    <property type="component" value="Unassembled WGS sequence"/>
</dbReference>
<comment type="caution">
    <text evidence="2">The sequence shown here is derived from an EMBL/GenBank/DDBJ whole genome shotgun (WGS) entry which is preliminary data.</text>
</comment>
<proteinExistence type="predicted"/>
<evidence type="ECO:0000256" key="1">
    <source>
        <dbReference type="SAM" id="MobiDB-lite"/>
    </source>
</evidence>
<feature type="region of interest" description="Disordered" evidence="1">
    <location>
        <begin position="1"/>
        <end position="25"/>
    </location>
</feature>
<protein>
    <submittedName>
        <fullName evidence="2">Uncharacterized protein</fullName>
    </submittedName>
</protein>
<gene>
    <name evidence="2" type="ORF">SLEP1_g60427</name>
</gene>
<sequence>LLLLPAPNKKTQADPHLPLEETGKA</sequence>
<feature type="non-terminal residue" evidence="2">
    <location>
        <position position="1"/>
    </location>
</feature>
<evidence type="ECO:0000313" key="3">
    <source>
        <dbReference type="Proteomes" id="UP001054252"/>
    </source>
</evidence>
<reference evidence="2 3" key="1">
    <citation type="journal article" date="2021" name="Commun. Biol.">
        <title>The genome of Shorea leprosula (Dipterocarpaceae) highlights the ecological relevance of drought in aseasonal tropical rainforests.</title>
        <authorList>
            <person name="Ng K.K.S."/>
            <person name="Kobayashi M.J."/>
            <person name="Fawcett J.A."/>
            <person name="Hatakeyama M."/>
            <person name="Paape T."/>
            <person name="Ng C.H."/>
            <person name="Ang C.C."/>
            <person name="Tnah L.H."/>
            <person name="Lee C.T."/>
            <person name="Nishiyama T."/>
            <person name="Sese J."/>
            <person name="O'Brien M.J."/>
            <person name="Copetti D."/>
            <person name="Mohd Noor M.I."/>
            <person name="Ong R.C."/>
            <person name="Putra M."/>
            <person name="Sireger I.Z."/>
            <person name="Indrioko S."/>
            <person name="Kosugi Y."/>
            <person name="Izuno A."/>
            <person name="Isagi Y."/>
            <person name="Lee S.L."/>
            <person name="Shimizu K.K."/>
        </authorList>
    </citation>
    <scope>NUCLEOTIDE SEQUENCE [LARGE SCALE GENOMIC DNA]</scope>
    <source>
        <strain evidence="2">214</strain>
    </source>
</reference>
<name>A0AAV5MWQ2_9ROSI</name>
<accession>A0AAV5MWQ2</accession>
<organism evidence="2 3">
    <name type="scientific">Rubroshorea leprosula</name>
    <dbReference type="NCBI Taxonomy" id="152421"/>
    <lineage>
        <taxon>Eukaryota</taxon>
        <taxon>Viridiplantae</taxon>
        <taxon>Streptophyta</taxon>
        <taxon>Embryophyta</taxon>
        <taxon>Tracheophyta</taxon>
        <taxon>Spermatophyta</taxon>
        <taxon>Magnoliopsida</taxon>
        <taxon>eudicotyledons</taxon>
        <taxon>Gunneridae</taxon>
        <taxon>Pentapetalae</taxon>
        <taxon>rosids</taxon>
        <taxon>malvids</taxon>
        <taxon>Malvales</taxon>
        <taxon>Dipterocarpaceae</taxon>
        <taxon>Rubroshorea</taxon>
    </lineage>
</organism>
<feature type="compositionally biased region" description="Basic and acidic residues" evidence="1">
    <location>
        <begin position="11"/>
        <end position="25"/>
    </location>
</feature>
<dbReference type="EMBL" id="BPVZ01002303">
    <property type="protein sequence ID" value="GKV53915.1"/>
    <property type="molecule type" value="Genomic_DNA"/>
</dbReference>
<evidence type="ECO:0000313" key="2">
    <source>
        <dbReference type="EMBL" id="GKV53915.1"/>
    </source>
</evidence>
<dbReference type="AlphaFoldDB" id="A0AAV5MWQ2"/>
<keyword evidence="3" id="KW-1185">Reference proteome</keyword>